<feature type="transmembrane region" description="Helical" evidence="6">
    <location>
        <begin position="252"/>
        <end position="274"/>
    </location>
</feature>
<feature type="transmembrane region" description="Helical" evidence="6">
    <location>
        <begin position="106"/>
        <end position="125"/>
    </location>
</feature>
<dbReference type="InterPro" id="IPR002528">
    <property type="entry name" value="MATE_fam"/>
</dbReference>
<keyword evidence="4 6" id="KW-1133">Transmembrane helix</keyword>
<reference evidence="7 8" key="1">
    <citation type="journal article" date="2014" name="Nat. Commun.">
        <title>Klebsormidium flaccidum genome reveals primary factors for plant terrestrial adaptation.</title>
        <authorList>
            <person name="Hori K."/>
            <person name="Maruyama F."/>
            <person name="Fujisawa T."/>
            <person name="Togashi T."/>
            <person name="Yamamoto N."/>
            <person name="Seo M."/>
            <person name="Sato S."/>
            <person name="Yamada T."/>
            <person name="Mori H."/>
            <person name="Tajima N."/>
            <person name="Moriyama T."/>
            <person name="Ikeuchi M."/>
            <person name="Watanabe M."/>
            <person name="Wada H."/>
            <person name="Kobayashi K."/>
            <person name="Saito M."/>
            <person name="Masuda T."/>
            <person name="Sasaki-Sekimoto Y."/>
            <person name="Mashiguchi K."/>
            <person name="Awai K."/>
            <person name="Shimojima M."/>
            <person name="Masuda S."/>
            <person name="Iwai M."/>
            <person name="Nobusawa T."/>
            <person name="Narise T."/>
            <person name="Kondo S."/>
            <person name="Saito H."/>
            <person name="Sato R."/>
            <person name="Murakawa M."/>
            <person name="Ihara Y."/>
            <person name="Oshima-Yamada Y."/>
            <person name="Ohtaka K."/>
            <person name="Satoh M."/>
            <person name="Sonobe K."/>
            <person name="Ishii M."/>
            <person name="Ohtani R."/>
            <person name="Kanamori-Sato M."/>
            <person name="Honoki R."/>
            <person name="Miyazaki D."/>
            <person name="Mochizuki H."/>
            <person name="Umetsu J."/>
            <person name="Higashi K."/>
            <person name="Shibata D."/>
            <person name="Kamiya Y."/>
            <person name="Sato N."/>
            <person name="Nakamura Y."/>
            <person name="Tabata S."/>
            <person name="Ida S."/>
            <person name="Kurokawa K."/>
            <person name="Ohta H."/>
        </authorList>
    </citation>
    <scope>NUCLEOTIDE SEQUENCE [LARGE SCALE GENOMIC DNA]</scope>
    <source>
        <strain evidence="7 8">NIES-2285</strain>
    </source>
</reference>
<comment type="subcellular location">
    <subcellularLocation>
        <location evidence="1">Membrane</location>
        <topology evidence="1">Multi-pass membrane protein</topology>
    </subcellularLocation>
</comment>
<dbReference type="OMA" id="DKEVGPW"/>
<feature type="transmembrane region" description="Helical" evidence="6">
    <location>
        <begin position="405"/>
        <end position="425"/>
    </location>
</feature>
<proteinExistence type="inferred from homology"/>
<dbReference type="GO" id="GO:1990961">
    <property type="term" value="P:xenobiotic detoxification by transmembrane export across the plasma membrane"/>
    <property type="evidence" value="ECO:0007669"/>
    <property type="project" value="InterPro"/>
</dbReference>
<dbReference type="NCBIfam" id="TIGR00797">
    <property type="entry name" value="matE"/>
    <property type="match status" value="1"/>
</dbReference>
<evidence type="ECO:0000256" key="1">
    <source>
        <dbReference type="ARBA" id="ARBA00004141"/>
    </source>
</evidence>
<evidence type="ECO:0000313" key="7">
    <source>
        <dbReference type="EMBL" id="GAQ85243.1"/>
    </source>
</evidence>
<gene>
    <name evidence="7" type="ORF">KFL_002250230</name>
</gene>
<name>A0A1Y1I430_KLENI</name>
<feature type="transmembrane region" description="Helical" evidence="6">
    <location>
        <begin position="294"/>
        <end position="313"/>
    </location>
</feature>
<keyword evidence="3 6" id="KW-0812">Transmembrane</keyword>
<dbReference type="GO" id="GO:0022857">
    <property type="term" value="F:transmembrane transporter activity"/>
    <property type="evidence" value="ECO:0000318"/>
    <property type="project" value="GO_Central"/>
</dbReference>
<feature type="transmembrane region" description="Helical" evidence="6">
    <location>
        <begin position="431"/>
        <end position="453"/>
    </location>
</feature>
<sequence>MAPDPLSEPLLEPSPDASWRQLSKQQLQLALPIIGMNVVQLLLVLMSAAFVGHIGALELASAQLAASLANVTGHYILQGTALGLETLGGQAVGAGQYRDLGYLTQFCFLVLTILAIMISLSWTLAERALIVLGQDKLLAAYAARYMQLLIPSLFANAWTQPLVKFLQSQGVTSPLMWASCVPLILHIPSNWFFIFHLNWGLDGAAIATDVAYVIMLLMLTSLVLWNRRAYERALPPLDFSAMFKGWGTFLKLGFFSATMMCLEFVSFDLIYLMGGLLPDPYTQVSALSVALNTAWLFATGYIGLGAATSTCVATELGRGSARGARKAALIGQSLALAFGLCTMTFSLIVHKQWPLLFVNKREHEVLALSSSLMVIASFMAITDAFQNNCGAILRGCGRQMVGTVVALISYYLVGVPASVIMGLVWKWGAWGLFGGFILATVSQTLILSVAVACTDWSKRVDLVEEERTRKRATAPASTLLG</sequence>
<dbReference type="InterPro" id="IPR045069">
    <property type="entry name" value="MATE_euk"/>
</dbReference>
<organism evidence="7 8">
    <name type="scientific">Klebsormidium nitens</name>
    <name type="common">Green alga</name>
    <name type="synonym">Ulothrix nitens</name>
    <dbReference type="NCBI Taxonomy" id="105231"/>
    <lineage>
        <taxon>Eukaryota</taxon>
        <taxon>Viridiplantae</taxon>
        <taxon>Streptophyta</taxon>
        <taxon>Klebsormidiophyceae</taxon>
        <taxon>Klebsormidiales</taxon>
        <taxon>Klebsormidiaceae</taxon>
        <taxon>Klebsormidium</taxon>
    </lineage>
</organism>
<evidence type="ECO:0000313" key="8">
    <source>
        <dbReference type="Proteomes" id="UP000054558"/>
    </source>
</evidence>
<feature type="transmembrane region" description="Helical" evidence="6">
    <location>
        <begin position="29"/>
        <end position="51"/>
    </location>
</feature>
<dbReference type="GO" id="GO:0016020">
    <property type="term" value="C:membrane"/>
    <property type="evidence" value="ECO:0000318"/>
    <property type="project" value="GO_Central"/>
</dbReference>
<keyword evidence="8" id="KW-1185">Reference proteome</keyword>
<accession>A0A1Y1I430</accession>
<comment type="similarity">
    <text evidence="2 6">Belongs to the multi antimicrobial extrusion (MATE) (TC 2.A.66.1) family.</text>
</comment>
<feature type="transmembrane region" description="Helical" evidence="6">
    <location>
        <begin position="334"/>
        <end position="353"/>
    </location>
</feature>
<dbReference type="Pfam" id="PF01554">
    <property type="entry name" value="MatE"/>
    <property type="match status" value="2"/>
</dbReference>
<evidence type="ECO:0000256" key="2">
    <source>
        <dbReference type="ARBA" id="ARBA00010199"/>
    </source>
</evidence>
<evidence type="ECO:0000256" key="5">
    <source>
        <dbReference type="ARBA" id="ARBA00023136"/>
    </source>
</evidence>
<dbReference type="STRING" id="105231.A0A1Y1I430"/>
<evidence type="ECO:0000256" key="3">
    <source>
        <dbReference type="ARBA" id="ARBA00022692"/>
    </source>
</evidence>
<dbReference type="PANTHER" id="PTHR11206">
    <property type="entry name" value="MULTIDRUG RESISTANCE PROTEIN"/>
    <property type="match status" value="1"/>
</dbReference>
<dbReference type="CDD" id="cd13132">
    <property type="entry name" value="MATE_eukaryotic"/>
    <property type="match status" value="1"/>
</dbReference>
<dbReference type="GO" id="GO:0015297">
    <property type="term" value="F:antiporter activity"/>
    <property type="evidence" value="ECO:0007669"/>
    <property type="project" value="InterPro"/>
</dbReference>
<feature type="transmembrane region" description="Helical" evidence="6">
    <location>
        <begin position="365"/>
        <end position="385"/>
    </location>
</feature>
<dbReference type="OrthoDB" id="2126698at2759"/>
<dbReference type="EMBL" id="DF237174">
    <property type="protein sequence ID" value="GAQ85243.1"/>
    <property type="molecule type" value="Genomic_DNA"/>
</dbReference>
<dbReference type="GO" id="GO:0042910">
    <property type="term" value="F:xenobiotic transmembrane transporter activity"/>
    <property type="evidence" value="ECO:0007669"/>
    <property type="project" value="InterPro"/>
</dbReference>
<dbReference type="AlphaFoldDB" id="A0A1Y1I430"/>
<protein>
    <recommendedName>
        <fullName evidence="6">Protein DETOXIFICATION</fullName>
    </recommendedName>
    <alternativeName>
        <fullName evidence="6">Multidrug and toxic compound extrusion protein</fullName>
    </alternativeName>
</protein>
<keyword evidence="5 6" id="KW-0472">Membrane</keyword>
<evidence type="ECO:0000256" key="4">
    <source>
        <dbReference type="ARBA" id="ARBA00022989"/>
    </source>
</evidence>
<evidence type="ECO:0000256" key="6">
    <source>
        <dbReference type="RuleBase" id="RU004914"/>
    </source>
</evidence>
<feature type="transmembrane region" description="Helical" evidence="6">
    <location>
        <begin position="145"/>
        <end position="163"/>
    </location>
</feature>
<feature type="transmembrane region" description="Helical" evidence="6">
    <location>
        <begin position="203"/>
        <end position="225"/>
    </location>
</feature>
<dbReference type="Proteomes" id="UP000054558">
    <property type="component" value="Unassembled WGS sequence"/>
</dbReference>